<comment type="catalytic activity">
    <reaction evidence="14">
        <text>gamma-L-glutamyl-L-cysteine + glycine + ATP = glutathione + ADP + phosphate + H(+)</text>
        <dbReference type="Rhea" id="RHEA:13557"/>
        <dbReference type="ChEBI" id="CHEBI:15378"/>
        <dbReference type="ChEBI" id="CHEBI:30616"/>
        <dbReference type="ChEBI" id="CHEBI:43474"/>
        <dbReference type="ChEBI" id="CHEBI:57305"/>
        <dbReference type="ChEBI" id="CHEBI:57925"/>
        <dbReference type="ChEBI" id="CHEBI:58173"/>
        <dbReference type="ChEBI" id="CHEBI:456216"/>
        <dbReference type="EC" id="6.3.2.3"/>
    </reaction>
    <physiologicalReaction direction="left-to-right" evidence="14">
        <dbReference type="Rhea" id="RHEA:13558"/>
    </physiologicalReaction>
</comment>
<name>D6WQX2_TRICA</name>
<comment type="pathway">
    <text evidence="2">Sulfur metabolism; glutathione biosynthesis; glutathione from L-cysteine and L-glutamate: step 2/2.</text>
</comment>
<keyword evidence="12" id="KW-0460">Magnesium</keyword>
<proteinExistence type="inferred from homology"/>
<sequence>MSQKTSHLLPIIPLPLSEAQLKEIVEKSKDWVLMHGISMRPKTQFDEDGLRFLPFVLIPSVFPRKEFEKACEMQSILNELMHKVAHDRCFFTESLKDIVKVDEFTRNLFRIYETVVAEGLTQAPSIHYHLAGTKKVQQTLAKPGALEQFLSDPLKVAKVKQIFGGLYSLDSDELGEQAVQMAIDDPEKFVLKPQREGGGNNVYGLEVRDAVKKMKDSEERTAWILMERIRPPLTMGYMVRPGGNKVSQLVEVVSELGIYGVVIGDAENITYSKQVGHILRTKPATANEGSTSSGPGALDSPHLID</sequence>
<evidence type="ECO:0000313" key="16">
    <source>
        <dbReference type="EMBL" id="EFA06495.2"/>
    </source>
</evidence>
<dbReference type="FunFam" id="1.10.1080.10:FF:000011">
    <property type="entry name" value="Glutathione synthetase"/>
    <property type="match status" value="1"/>
</dbReference>
<dbReference type="GO" id="GO:0005524">
    <property type="term" value="F:ATP binding"/>
    <property type="evidence" value="ECO:0007669"/>
    <property type="project" value="UniProtKB-KW"/>
</dbReference>
<comment type="cofactor">
    <cofactor evidence="1">
        <name>Mg(2+)</name>
        <dbReference type="ChEBI" id="CHEBI:18420"/>
    </cofactor>
</comment>
<keyword evidence="8" id="KW-0317">Glutathione biosynthesis</keyword>
<dbReference type="InterPro" id="IPR014042">
    <property type="entry name" value="Glutathione_synthase_a-hlx"/>
</dbReference>
<dbReference type="EMBL" id="KQ971351">
    <property type="protein sequence ID" value="EFA06495.2"/>
    <property type="molecule type" value="Genomic_DNA"/>
</dbReference>
<keyword evidence="9" id="KW-0479">Metal-binding</keyword>
<comment type="subunit">
    <text evidence="4">Homodimer.</text>
</comment>
<reference evidence="16 17" key="1">
    <citation type="journal article" date="2008" name="Nature">
        <title>The genome of the model beetle and pest Tribolium castaneum.</title>
        <authorList>
            <consortium name="Tribolium Genome Sequencing Consortium"/>
            <person name="Richards S."/>
            <person name="Gibbs R.A."/>
            <person name="Weinstock G.M."/>
            <person name="Brown S.J."/>
            <person name="Denell R."/>
            <person name="Beeman R.W."/>
            <person name="Gibbs R."/>
            <person name="Beeman R.W."/>
            <person name="Brown S.J."/>
            <person name="Bucher G."/>
            <person name="Friedrich M."/>
            <person name="Grimmelikhuijzen C.J."/>
            <person name="Klingler M."/>
            <person name="Lorenzen M."/>
            <person name="Richards S."/>
            <person name="Roth S."/>
            <person name="Schroder R."/>
            <person name="Tautz D."/>
            <person name="Zdobnov E.M."/>
            <person name="Muzny D."/>
            <person name="Gibbs R.A."/>
            <person name="Weinstock G.M."/>
            <person name="Attaway T."/>
            <person name="Bell S."/>
            <person name="Buhay C.J."/>
            <person name="Chandrabose M.N."/>
            <person name="Chavez D."/>
            <person name="Clerk-Blankenburg K.P."/>
            <person name="Cree A."/>
            <person name="Dao M."/>
            <person name="Davis C."/>
            <person name="Chacko J."/>
            <person name="Dinh H."/>
            <person name="Dugan-Rocha S."/>
            <person name="Fowler G."/>
            <person name="Garner T.T."/>
            <person name="Garnes J."/>
            <person name="Gnirke A."/>
            <person name="Hawes A."/>
            <person name="Hernandez J."/>
            <person name="Hines S."/>
            <person name="Holder M."/>
            <person name="Hume J."/>
            <person name="Jhangiani S.N."/>
            <person name="Joshi V."/>
            <person name="Khan Z.M."/>
            <person name="Jackson L."/>
            <person name="Kovar C."/>
            <person name="Kowis A."/>
            <person name="Lee S."/>
            <person name="Lewis L.R."/>
            <person name="Margolis J."/>
            <person name="Morgan M."/>
            <person name="Nazareth L.V."/>
            <person name="Nguyen N."/>
            <person name="Okwuonu G."/>
            <person name="Parker D."/>
            <person name="Richards S."/>
            <person name="Ruiz S.J."/>
            <person name="Santibanez J."/>
            <person name="Savard J."/>
            <person name="Scherer S.E."/>
            <person name="Schneider B."/>
            <person name="Sodergren E."/>
            <person name="Tautz D."/>
            <person name="Vattahil S."/>
            <person name="Villasana D."/>
            <person name="White C.S."/>
            <person name="Wright R."/>
            <person name="Park Y."/>
            <person name="Beeman R.W."/>
            <person name="Lord J."/>
            <person name="Oppert B."/>
            <person name="Lorenzen M."/>
            <person name="Brown S."/>
            <person name="Wang L."/>
            <person name="Savard J."/>
            <person name="Tautz D."/>
            <person name="Richards S."/>
            <person name="Weinstock G."/>
            <person name="Gibbs R.A."/>
            <person name="Liu Y."/>
            <person name="Worley K."/>
            <person name="Weinstock G."/>
            <person name="Elsik C.G."/>
            <person name="Reese J.T."/>
            <person name="Elhaik E."/>
            <person name="Landan G."/>
            <person name="Graur D."/>
            <person name="Arensburger P."/>
            <person name="Atkinson P."/>
            <person name="Beeman R.W."/>
            <person name="Beidler J."/>
            <person name="Brown S.J."/>
            <person name="Demuth J.P."/>
            <person name="Drury D.W."/>
            <person name="Du Y.Z."/>
            <person name="Fujiwara H."/>
            <person name="Lorenzen M."/>
            <person name="Maselli V."/>
            <person name="Osanai M."/>
            <person name="Park Y."/>
            <person name="Robertson H.M."/>
            <person name="Tu Z."/>
            <person name="Wang J.J."/>
            <person name="Wang S."/>
            <person name="Richards S."/>
            <person name="Song H."/>
            <person name="Zhang L."/>
            <person name="Sodergren E."/>
            <person name="Werner D."/>
            <person name="Stanke M."/>
            <person name="Morgenstern B."/>
            <person name="Solovyev V."/>
            <person name="Kosarev P."/>
            <person name="Brown G."/>
            <person name="Chen H.C."/>
            <person name="Ermolaeva O."/>
            <person name="Hlavina W."/>
            <person name="Kapustin Y."/>
            <person name="Kiryutin B."/>
            <person name="Kitts P."/>
            <person name="Maglott D."/>
            <person name="Pruitt K."/>
            <person name="Sapojnikov V."/>
            <person name="Souvorov A."/>
            <person name="Mackey A.J."/>
            <person name="Waterhouse R.M."/>
            <person name="Wyder S."/>
            <person name="Zdobnov E.M."/>
            <person name="Zdobnov E.M."/>
            <person name="Wyder S."/>
            <person name="Kriventseva E.V."/>
            <person name="Kadowaki T."/>
            <person name="Bork P."/>
            <person name="Aranda M."/>
            <person name="Bao R."/>
            <person name="Beermann A."/>
            <person name="Berns N."/>
            <person name="Bolognesi R."/>
            <person name="Bonneton F."/>
            <person name="Bopp D."/>
            <person name="Brown S.J."/>
            <person name="Bucher G."/>
            <person name="Butts T."/>
            <person name="Chaumot A."/>
            <person name="Denell R.E."/>
            <person name="Ferrier D.E."/>
            <person name="Friedrich M."/>
            <person name="Gordon C.M."/>
            <person name="Jindra M."/>
            <person name="Klingler M."/>
            <person name="Lan Q."/>
            <person name="Lattorff H.M."/>
            <person name="Laudet V."/>
            <person name="von Levetsow C."/>
            <person name="Liu Z."/>
            <person name="Lutz R."/>
            <person name="Lynch J.A."/>
            <person name="da Fonseca R.N."/>
            <person name="Posnien N."/>
            <person name="Reuter R."/>
            <person name="Roth S."/>
            <person name="Savard J."/>
            <person name="Schinko J.B."/>
            <person name="Schmitt C."/>
            <person name="Schoppmeier M."/>
            <person name="Schroder R."/>
            <person name="Shippy T.D."/>
            <person name="Simonnet F."/>
            <person name="Marques-Souza H."/>
            <person name="Tautz D."/>
            <person name="Tomoyasu Y."/>
            <person name="Trauner J."/>
            <person name="Van der Zee M."/>
            <person name="Vervoort M."/>
            <person name="Wittkopp N."/>
            <person name="Wimmer E.A."/>
            <person name="Yang X."/>
            <person name="Jones A.K."/>
            <person name="Sattelle D.B."/>
            <person name="Ebert P.R."/>
            <person name="Nelson D."/>
            <person name="Scott J.G."/>
            <person name="Beeman R.W."/>
            <person name="Muthukrishnan S."/>
            <person name="Kramer K.J."/>
            <person name="Arakane Y."/>
            <person name="Beeman R.W."/>
            <person name="Zhu Q."/>
            <person name="Hogenkamp D."/>
            <person name="Dixit R."/>
            <person name="Oppert B."/>
            <person name="Jiang H."/>
            <person name="Zou Z."/>
            <person name="Marshall J."/>
            <person name="Elpidina E."/>
            <person name="Vinokurov K."/>
            <person name="Oppert C."/>
            <person name="Zou Z."/>
            <person name="Evans J."/>
            <person name="Lu Z."/>
            <person name="Zhao P."/>
            <person name="Sumathipala N."/>
            <person name="Altincicek B."/>
            <person name="Vilcinskas A."/>
            <person name="Williams M."/>
            <person name="Hultmark D."/>
            <person name="Hetru C."/>
            <person name="Jiang H."/>
            <person name="Grimmelikhuijzen C.J."/>
            <person name="Hauser F."/>
            <person name="Cazzamali G."/>
            <person name="Williamson M."/>
            <person name="Park Y."/>
            <person name="Li B."/>
            <person name="Tanaka Y."/>
            <person name="Predel R."/>
            <person name="Neupert S."/>
            <person name="Schachtner J."/>
            <person name="Verleyen P."/>
            <person name="Raible F."/>
            <person name="Bork P."/>
            <person name="Friedrich M."/>
            <person name="Walden K.K."/>
            <person name="Robertson H.M."/>
            <person name="Angeli S."/>
            <person name="Foret S."/>
            <person name="Bucher G."/>
            <person name="Schuetz S."/>
            <person name="Maleszka R."/>
            <person name="Wimmer E.A."/>
            <person name="Beeman R.W."/>
            <person name="Lorenzen M."/>
            <person name="Tomoyasu Y."/>
            <person name="Miller S.C."/>
            <person name="Grossmann D."/>
            <person name="Bucher G."/>
        </authorList>
    </citation>
    <scope>NUCLEOTIDE SEQUENCE [LARGE SCALE GENOMIC DNA]</scope>
    <source>
        <strain evidence="16 17">Georgia GA2</strain>
    </source>
</reference>
<dbReference type="SUPFAM" id="SSF56059">
    <property type="entry name" value="Glutathione synthetase ATP-binding domain-like"/>
    <property type="match status" value="1"/>
</dbReference>
<evidence type="ECO:0000256" key="6">
    <source>
        <dbReference type="ARBA" id="ARBA00020821"/>
    </source>
</evidence>
<evidence type="ECO:0000256" key="2">
    <source>
        <dbReference type="ARBA" id="ARBA00004965"/>
    </source>
</evidence>
<accession>D6WQX2</accession>
<dbReference type="AlphaFoldDB" id="D6WQX2"/>
<feature type="region of interest" description="Disordered" evidence="15">
    <location>
        <begin position="283"/>
        <end position="305"/>
    </location>
</feature>
<evidence type="ECO:0000256" key="3">
    <source>
        <dbReference type="ARBA" id="ARBA00010385"/>
    </source>
</evidence>
<dbReference type="GO" id="GO:0005829">
    <property type="term" value="C:cytosol"/>
    <property type="evidence" value="ECO:0000318"/>
    <property type="project" value="GO_Central"/>
</dbReference>
<evidence type="ECO:0000256" key="9">
    <source>
        <dbReference type="ARBA" id="ARBA00022723"/>
    </source>
</evidence>
<keyword evidence="10" id="KW-0547">Nucleotide-binding</keyword>
<evidence type="ECO:0000256" key="13">
    <source>
        <dbReference type="ARBA" id="ARBA00030403"/>
    </source>
</evidence>
<dbReference type="GO" id="GO:0004363">
    <property type="term" value="F:glutathione synthase activity"/>
    <property type="evidence" value="ECO:0000318"/>
    <property type="project" value="GO_Central"/>
</dbReference>
<dbReference type="GO" id="GO:0043295">
    <property type="term" value="F:glutathione binding"/>
    <property type="evidence" value="ECO:0000318"/>
    <property type="project" value="GO_Central"/>
</dbReference>
<gene>
    <name evidence="16" type="primary">AUGUSTUS-3.0.2_09392</name>
    <name evidence="16" type="ORF">TcasGA2_TC009392</name>
</gene>
<keyword evidence="11" id="KW-0067">ATP-binding</keyword>
<reference evidence="16 17" key="2">
    <citation type="journal article" date="2010" name="Nucleic Acids Res.">
        <title>BeetleBase in 2010: revisions to provide comprehensive genomic information for Tribolium castaneum.</title>
        <authorList>
            <person name="Kim H.S."/>
            <person name="Murphy T."/>
            <person name="Xia J."/>
            <person name="Caragea D."/>
            <person name="Park Y."/>
            <person name="Beeman R.W."/>
            <person name="Lorenzen M.D."/>
            <person name="Butcher S."/>
            <person name="Manak J.R."/>
            <person name="Brown S.J."/>
        </authorList>
    </citation>
    <scope>GENOME REANNOTATION</scope>
    <source>
        <strain evidence="16 17">Georgia GA2</strain>
    </source>
</reference>
<dbReference type="Gene3D" id="1.10.1080.10">
    <property type="entry name" value="Glutathione Synthetase, Chain A, domain 3"/>
    <property type="match status" value="1"/>
</dbReference>
<keyword evidence="17" id="KW-1185">Reference proteome</keyword>
<evidence type="ECO:0000313" key="17">
    <source>
        <dbReference type="Proteomes" id="UP000007266"/>
    </source>
</evidence>
<evidence type="ECO:0000256" key="5">
    <source>
        <dbReference type="ARBA" id="ARBA00012214"/>
    </source>
</evidence>
<dbReference type="Proteomes" id="UP000007266">
    <property type="component" value="Linkage group 7"/>
</dbReference>
<dbReference type="InParanoid" id="D6WQX2"/>
<dbReference type="InterPro" id="IPR005615">
    <property type="entry name" value="Glutathione_synthase"/>
</dbReference>
<dbReference type="Gene3D" id="3.30.1490.50">
    <property type="match status" value="1"/>
</dbReference>
<dbReference type="HOGENOM" id="CLU_025152_2_1_1"/>
<dbReference type="Gene3D" id="3.30.470.20">
    <property type="entry name" value="ATP-grasp fold, B domain"/>
    <property type="match status" value="1"/>
</dbReference>
<organism evidence="16 17">
    <name type="scientific">Tribolium castaneum</name>
    <name type="common">Red flour beetle</name>
    <dbReference type="NCBI Taxonomy" id="7070"/>
    <lineage>
        <taxon>Eukaryota</taxon>
        <taxon>Metazoa</taxon>
        <taxon>Ecdysozoa</taxon>
        <taxon>Arthropoda</taxon>
        <taxon>Hexapoda</taxon>
        <taxon>Insecta</taxon>
        <taxon>Pterygota</taxon>
        <taxon>Neoptera</taxon>
        <taxon>Endopterygota</taxon>
        <taxon>Coleoptera</taxon>
        <taxon>Polyphaga</taxon>
        <taxon>Cucujiformia</taxon>
        <taxon>Tenebrionidae</taxon>
        <taxon>Tenebrionidae incertae sedis</taxon>
        <taxon>Tribolium</taxon>
    </lineage>
</organism>
<dbReference type="FunFam" id="3.30.1490.50:FF:000001">
    <property type="entry name" value="Glutathione synthetase"/>
    <property type="match status" value="1"/>
</dbReference>
<dbReference type="GO" id="GO:0046872">
    <property type="term" value="F:metal ion binding"/>
    <property type="evidence" value="ECO:0007669"/>
    <property type="project" value="UniProtKB-KW"/>
</dbReference>
<evidence type="ECO:0000256" key="1">
    <source>
        <dbReference type="ARBA" id="ARBA00001946"/>
    </source>
</evidence>
<dbReference type="InterPro" id="IPR014709">
    <property type="entry name" value="Glutathione_synthase_C_euk"/>
</dbReference>
<evidence type="ECO:0000256" key="7">
    <source>
        <dbReference type="ARBA" id="ARBA00022598"/>
    </source>
</evidence>
<evidence type="ECO:0000256" key="10">
    <source>
        <dbReference type="ARBA" id="ARBA00022741"/>
    </source>
</evidence>
<evidence type="ECO:0000256" key="12">
    <source>
        <dbReference type="ARBA" id="ARBA00022842"/>
    </source>
</evidence>
<protein>
    <recommendedName>
        <fullName evidence="6">Glutathione synthetase</fullName>
        <ecNumber evidence="5">6.3.2.3</ecNumber>
    </recommendedName>
    <alternativeName>
        <fullName evidence="13">Glutathione synthase</fullName>
    </alternativeName>
</protein>
<dbReference type="EC" id="6.3.2.3" evidence="5"/>
<evidence type="ECO:0000256" key="11">
    <source>
        <dbReference type="ARBA" id="ARBA00022840"/>
    </source>
</evidence>
<dbReference type="STRING" id="7070.D6WQX2"/>
<evidence type="ECO:0000256" key="15">
    <source>
        <dbReference type="SAM" id="MobiDB-lite"/>
    </source>
</evidence>
<dbReference type="eggNOG" id="KOG0021">
    <property type="taxonomic scope" value="Eukaryota"/>
</dbReference>
<dbReference type="PANTHER" id="PTHR11130">
    <property type="entry name" value="GLUTATHIONE SYNTHETASE"/>
    <property type="match status" value="1"/>
</dbReference>
<dbReference type="Pfam" id="PF03917">
    <property type="entry name" value="GSH_synth_ATP"/>
    <property type="match status" value="1"/>
</dbReference>
<keyword evidence="7" id="KW-0436">Ligase</keyword>
<dbReference type="PANTHER" id="PTHR11130:SF0">
    <property type="entry name" value="GLUTATHIONE SYNTHETASE"/>
    <property type="match status" value="1"/>
</dbReference>
<evidence type="ECO:0000256" key="4">
    <source>
        <dbReference type="ARBA" id="ARBA00011738"/>
    </source>
</evidence>
<comment type="similarity">
    <text evidence="3">Belongs to the eukaryotic GSH synthase family.</text>
</comment>
<evidence type="ECO:0000256" key="8">
    <source>
        <dbReference type="ARBA" id="ARBA00022684"/>
    </source>
</evidence>
<evidence type="ECO:0000256" key="14">
    <source>
        <dbReference type="ARBA" id="ARBA00048871"/>
    </source>
</evidence>